<dbReference type="InterPro" id="IPR002711">
    <property type="entry name" value="HNH"/>
</dbReference>
<dbReference type="AlphaFoldDB" id="A0A161X2V2"/>
<evidence type="ECO:0000259" key="1">
    <source>
        <dbReference type="Pfam" id="PF01844"/>
    </source>
</evidence>
<name>A0A161X2V2_9CLOT</name>
<dbReference type="EMBL" id="LWAE01000001">
    <property type="protein sequence ID" value="KZL93808.1"/>
    <property type="molecule type" value="Genomic_DNA"/>
</dbReference>
<accession>A0A161X2V2</accession>
<evidence type="ECO:0000313" key="3">
    <source>
        <dbReference type="Proteomes" id="UP000076603"/>
    </source>
</evidence>
<dbReference type="PATRIC" id="fig|1121326.3.peg.818"/>
<proteinExistence type="predicted"/>
<protein>
    <recommendedName>
        <fullName evidence="1">HNH domain-containing protein</fullName>
    </recommendedName>
</protein>
<sequence length="102" mass="11823">MAKEFAKAFYNSIAWKKCKGSYIKSVHRLCERCGKPGYIVHHKEILTPQNINDPNVTLNWEKLEYLCQECHNKEHIGNEKEITREGFSFNEAGELVDSPPIK</sequence>
<dbReference type="Pfam" id="PF01844">
    <property type="entry name" value="HNH"/>
    <property type="match status" value="1"/>
</dbReference>
<dbReference type="GO" id="GO:0004519">
    <property type="term" value="F:endonuclease activity"/>
    <property type="evidence" value="ECO:0007669"/>
    <property type="project" value="InterPro"/>
</dbReference>
<dbReference type="GO" id="GO:0008270">
    <property type="term" value="F:zinc ion binding"/>
    <property type="evidence" value="ECO:0007669"/>
    <property type="project" value="InterPro"/>
</dbReference>
<organism evidence="2 3">
    <name type="scientific">Clostridium magnum DSM 2767</name>
    <dbReference type="NCBI Taxonomy" id="1121326"/>
    <lineage>
        <taxon>Bacteria</taxon>
        <taxon>Bacillati</taxon>
        <taxon>Bacillota</taxon>
        <taxon>Clostridia</taxon>
        <taxon>Eubacteriales</taxon>
        <taxon>Clostridiaceae</taxon>
        <taxon>Clostridium</taxon>
    </lineage>
</organism>
<feature type="domain" description="HNH" evidence="1">
    <location>
        <begin position="30"/>
        <end position="75"/>
    </location>
</feature>
<dbReference type="STRING" id="1121326.CLMAG_08590"/>
<dbReference type="Proteomes" id="UP000076603">
    <property type="component" value="Unassembled WGS sequence"/>
</dbReference>
<dbReference type="RefSeq" id="WP_066618276.1">
    <property type="nucleotide sequence ID" value="NZ_FQXL01000012.1"/>
</dbReference>
<keyword evidence="3" id="KW-1185">Reference proteome</keyword>
<gene>
    <name evidence="2" type="ORF">CLMAG_08590</name>
</gene>
<dbReference type="OrthoDB" id="9811997at2"/>
<reference evidence="2 3" key="1">
    <citation type="submission" date="2016-04" db="EMBL/GenBank/DDBJ databases">
        <title>Genome sequence of Clostridium magnum DSM 2767.</title>
        <authorList>
            <person name="Poehlein A."/>
            <person name="Uhlig R."/>
            <person name="Fischer R."/>
            <person name="Bahl H."/>
            <person name="Daniel R."/>
        </authorList>
    </citation>
    <scope>NUCLEOTIDE SEQUENCE [LARGE SCALE GENOMIC DNA]</scope>
    <source>
        <strain evidence="2 3">DSM 2767</strain>
    </source>
</reference>
<evidence type="ECO:0000313" key="2">
    <source>
        <dbReference type="EMBL" id="KZL93808.1"/>
    </source>
</evidence>
<comment type="caution">
    <text evidence="2">The sequence shown here is derived from an EMBL/GenBank/DDBJ whole genome shotgun (WGS) entry which is preliminary data.</text>
</comment>
<dbReference type="GO" id="GO:0003676">
    <property type="term" value="F:nucleic acid binding"/>
    <property type="evidence" value="ECO:0007669"/>
    <property type="project" value="InterPro"/>
</dbReference>